<feature type="region of interest" description="Disordered" evidence="1">
    <location>
        <begin position="604"/>
        <end position="654"/>
    </location>
</feature>
<dbReference type="PANTHER" id="PTHR48004">
    <property type="entry name" value="OS01G0149700 PROTEIN"/>
    <property type="match status" value="1"/>
</dbReference>
<feature type="region of interest" description="Disordered" evidence="1">
    <location>
        <begin position="437"/>
        <end position="462"/>
    </location>
</feature>
<keyword evidence="2" id="KW-1185">Reference proteome</keyword>
<dbReference type="Gene3D" id="3.80.10.10">
    <property type="entry name" value="Ribonuclease Inhibitor"/>
    <property type="match status" value="2"/>
</dbReference>
<dbReference type="GeneID" id="132799610"/>
<dbReference type="Proteomes" id="UP001652623">
    <property type="component" value="Chromosome 10"/>
</dbReference>
<dbReference type="SUPFAM" id="SSF52058">
    <property type="entry name" value="L domain-like"/>
    <property type="match status" value="1"/>
</dbReference>
<sequence>MLEANSLTGFLSLAVANLSSLSYLSLSGSPLSETIPREVRLMTGLSALYIARNLISGTIPKEIGNLKSLTSLALDNSYLTGSIPSSIGNLTNLVDFYSFDTEIYGNIPVEIGKLSNLITLQLNNNNLSGALSMEIGKLGNLRYRVLNDNSISGALPSLGNLTNLSVLDLMNNQLNGSLPSTMNNLTRLMHFGLSYNNFIGKLLDQICSGGSLVYFHAIENHFTGPIPISLKNCSSITRVRLEGNQLIGNLIQAFGIHPHLYYLNLNDNKLQGEVSPKWGWCQNLTCLNISNNNLSGSIPPALDLTIASKIEVEIFNRKGDFLLWSKKMRAVLMQMKVARAIDGSFPADLLEGKRLEMDKIALSTIILHLSDSVLRKVDEVTTTSQMWNKLEQLYLVRDVKNAIKYGRDSLSLDIVVNFLKSRNIELNFESKSEGLSARGRSATSNSGSIDFKGKSQDHSRSKSRTRGRKCYYCKKECHIMKFCYKKKRDDKSKNHENGDLVVASFNENSGESYKKYEEGQVLLGDDHSCKVVGIGYTSKTENGKMRISKGSFVAFKGIKKHGLYVLLGEAVFNSCNASVQTPVDNTITNNAGFDGKQQVETRQIELPIPRVDIPDHQERGFLKDNESDAHQDETPLQTESDSDNEREMQQASSP</sequence>
<feature type="compositionally biased region" description="Basic and acidic residues" evidence="1">
    <location>
        <begin position="451"/>
        <end position="460"/>
    </location>
</feature>
<gene>
    <name evidence="3" type="primary">LOC132799610</name>
</gene>
<dbReference type="RefSeq" id="XP_060667888.1">
    <property type="nucleotide sequence ID" value="XM_060811905.1"/>
</dbReference>
<reference evidence="3" key="1">
    <citation type="submission" date="2025-08" db="UniProtKB">
        <authorList>
            <consortium name="RefSeq"/>
        </authorList>
    </citation>
    <scope>IDENTIFICATION</scope>
    <source>
        <tissue evidence="3">Seedling</tissue>
    </source>
</reference>
<evidence type="ECO:0000256" key="1">
    <source>
        <dbReference type="SAM" id="MobiDB-lite"/>
    </source>
</evidence>
<dbReference type="PANTHER" id="PTHR48004:SF59">
    <property type="entry name" value="LEUCINE-RICH REPEAT-CONTAINING N-TERMINAL PLANT-TYPE DOMAIN-CONTAINING PROTEIN"/>
    <property type="match status" value="1"/>
</dbReference>
<name>A0ABM3ZTV2_ZIZJJ</name>
<dbReference type="InterPro" id="IPR052941">
    <property type="entry name" value="StomDev_PlantInt_Reg"/>
</dbReference>
<dbReference type="Pfam" id="PF14223">
    <property type="entry name" value="Retrotran_gag_2"/>
    <property type="match status" value="1"/>
</dbReference>
<evidence type="ECO:0000313" key="3">
    <source>
        <dbReference type="RefSeq" id="XP_060667888.1"/>
    </source>
</evidence>
<proteinExistence type="predicted"/>
<evidence type="ECO:0000313" key="2">
    <source>
        <dbReference type="Proteomes" id="UP001652623"/>
    </source>
</evidence>
<protein>
    <submittedName>
        <fullName evidence="3">Probable leucine-rich repeat receptor-like protein kinase At1g35710</fullName>
    </submittedName>
</protein>
<dbReference type="Pfam" id="PF00560">
    <property type="entry name" value="LRR_1"/>
    <property type="match status" value="3"/>
</dbReference>
<feature type="compositionally biased region" description="Basic and acidic residues" evidence="1">
    <location>
        <begin position="612"/>
        <end position="633"/>
    </location>
</feature>
<accession>A0ABM3ZTV2</accession>
<organism evidence="2 3">
    <name type="scientific">Ziziphus jujuba</name>
    <name type="common">Chinese jujube</name>
    <name type="synonym">Ziziphus sativa</name>
    <dbReference type="NCBI Taxonomy" id="326968"/>
    <lineage>
        <taxon>Eukaryota</taxon>
        <taxon>Viridiplantae</taxon>
        <taxon>Streptophyta</taxon>
        <taxon>Embryophyta</taxon>
        <taxon>Tracheophyta</taxon>
        <taxon>Spermatophyta</taxon>
        <taxon>Magnoliopsida</taxon>
        <taxon>eudicotyledons</taxon>
        <taxon>Gunneridae</taxon>
        <taxon>Pentapetalae</taxon>
        <taxon>rosids</taxon>
        <taxon>fabids</taxon>
        <taxon>Rosales</taxon>
        <taxon>Rhamnaceae</taxon>
        <taxon>Paliureae</taxon>
        <taxon>Ziziphus</taxon>
    </lineage>
</organism>
<dbReference type="InterPro" id="IPR032675">
    <property type="entry name" value="LRR_dom_sf"/>
</dbReference>
<dbReference type="PROSITE" id="PS51450">
    <property type="entry name" value="LRR"/>
    <property type="match status" value="1"/>
</dbReference>
<dbReference type="InterPro" id="IPR001611">
    <property type="entry name" value="Leu-rich_rpt"/>
</dbReference>